<comment type="similarity">
    <text evidence="3">Belongs to the DNA repair enzymes AP/ExoA family.</text>
</comment>
<name>A0A6C0BEK3_9ZZZZ</name>
<feature type="domain" description="Endonuclease/exonuclease/phosphatase" evidence="7">
    <location>
        <begin position="4"/>
        <end position="268"/>
    </location>
</feature>
<dbReference type="PROSITE" id="PS00727">
    <property type="entry name" value="AP_NUCLEASE_F1_2"/>
    <property type="match status" value="1"/>
</dbReference>
<dbReference type="GO" id="GO:0008311">
    <property type="term" value="F:double-stranded DNA 3'-5' DNA exonuclease activity"/>
    <property type="evidence" value="ECO:0007669"/>
    <property type="project" value="TreeGrafter"/>
</dbReference>
<comment type="cofactor">
    <cofactor evidence="1">
        <name>Mn(2+)</name>
        <dbReference type="ChEBI" id="CHEBI:29035"/>
    </cofactor>
</comment>
<dbReference type="SUPFAM" id="SSF56219">
    <property type="entry name" value="DNase I-like"/>
    <property type="match status" value="1"/>
</dbReference>
<dbReference type="InterPro" id="IPR020848">
    <property type="entry name" value="AP_endonuclease_F1_CS"/>
</dbReference>
<dbReference type="GO" id="GO:0003906">
    <property type="term" value="F:DNA-(apurinic or apyrimidinic site) endonuclease activity"/>
    <property type="evidence" value="ECO:0007669"/>
    <property type="project" value="TreeGrafter"/>
</dbReference>
<dbReference type="EMBL" id="MN739140">
    <property type="protein sequence ID" value="QHS90490.1"/>
    <property type="molecule type" value="Genomic_DNA"/>
</dbReference>
<dbReference type="GO" id="GO:0006284">
    <property type="term" value="P:base-excision repair"/>
    <property type="evidence" value="ECO:0007669"/>
    <property type="project" value="TreeGrafter"/>
</dbReference>
<keyword evidence="6" id="KW-0460">Magnesium</keyword>
<dbReference type="PROSITE" id="PS51435">
    <property type="entry name" value="AP_NUCLEASE_F1_4"/>
    <property type="match status" value="1"/>
</dbReference>
<dbReference type="PROSITE" id="PS00726">
    <property type="entry name" value="AP_NUCLEASE_F1_1"/>
    <property type="match status" value="1"/>
</dbReference>
<evidence type="ECO:0000256" key="2">
    <source>
        <dbReference type="ARBA" id="ARBA00001946"/>
    </source>
</evidence>
<dbReference type="InterPro" id="IPR036691">
    <property type="entry name" value="Endo/exonu/phosph_ase_sf"/>
</dbReference>
<evidence type="ECO:0000256" key="6">
    <source>
        <dbReference type="ARBA" id="ARBA00022842"/>
    </source>
</evidence>
<dbReference type="Pfam" id="PF03372">
    <property type="entry name" value="Exo_endo_phos"/>
    <property type="match status" value="1"/>
</dbReference>
<reference evidence="8" key="1">
    <citation type="journal article" date="2020" name="Nature">
        <title>Giant virus diversity and host interactions through global metagenomics.</title>
        <authorList>
            <person name="Schulz F."/>
            <person name="Roux S."/>
            <person name="Paez-Espino D."/>
            <person name="Jungbluth S."/>
            <person name="Walsh D.A."/>
            <person name="Denef V.J."/>
            <person name="McMahon K.D."/>
            <person name="Konstantinidis K.T."/>
            <person name="Eloe-Fadrosh E.A."/>
            <person name="Kyrpides N.C."/>
            <person name="Woyke T."/>
        </authorList>
    </citation>
    <scope>NUCLEOTIDE SEQUENCE</scope>
    <source>
        <strain evidence="8">GVMAG-M-3300010354-11</strain>
    </source>
</reference>
<dbReference type="InterPro" id="IPR020847">
    <property type="entry name" value="AP_endonuclease_F1_BS"/>
</dbReference>
<dbReference type="NCBIfam" id="TIGR00633">
    <property type="entry name" value="xth"/>
    <property type="match status" value="1"/>
</dbReference>
<dbReference type="InterPro" id="IPR005135">
    <property type="entry name" value="Endo/exonuclease/phosphatase"/>
</dbReference>
<dbReference type="GO" id="GO:0003677">
    <property type="term" value="F:DNA binding"/>
    <property type="evidence" value="ECO:0007669"/>
    <property type="project" value="InterPro"/>
</dbReference>
<dbReference type="CDD" id="cd09087">
    <property type="entry name" value="Ape1-like_AP-endo"/>
    <property type="match status" value="1"/>
</dbReference>
<comment type="cofactor">
    <cofactor evidence="2">
        <name>Mg(2+)</name>
        <dbReference type="ChEBI" id="CHEBI:18420"/>
    </cofactor>
</comment>
<keyword evidence="5" id="KW-0378">Hydrolase</keyword>
<dbReference type="GO" id="GO:0008081">
    <property type="term" value="F:phosphoric diester hydrolase activity"/>
    <property type="evidence" value="ECO:0007669"/>
    <property type="project" value="TreeGrafter"/>
</dbReference>
<evidence type="ECO:0000259" key="7">
    <source>
        <dbReference type="Pfam" id="PF03372"/>
    </source>
</evidence>
<proteinExistence type="inferred from homology"/>
<protein>
    <recommendedName>
        <fullName evidence="7">Endonuclease/exonuclease/phosphatase domain-containing protein</fullName>
    </recommendedName>
</protein>
<organism evidence="8">
    <name type="scientific">viral metagenome</name>
    <dbReference type="NCBI Taxonomy" id="1070528"/>
    <lineage>
        <taxon>unclassified sequences</taxon>
        <taxon>metagenomes</taxon>
        <taxon>organismal metagenomes</taxon>
    </lineage>
</organism>
<dbReference type="AlphaFoldDB" id="A0A6C0BEK3"/>
<accession>A0A6C0BEK3</accession>
<dbReference type="PANTHER" id="PTHR22748">
    <property type="entry name" value="AP ENDONUCLEASE"/>
    <property type="match status" value="1"/>
</dbReference>
<dbReference type="NCBIfam" id="TIGR00195">
    <property type="entry name" value="exoDNase_III"/>
    <property type="match status" value="1"/>
</dbReference>
<dbReference type="PROSITE" id="PS00728">
    <property type="entry name" value="AP_NUCLEASE_F1_3"/>
    <property type="match status" value="1"/>
</dbReference>
<sequence>MRIITWNVNGIRSVLTKEKDGTKHSKPIQNNVISVLLQEQAPDVLCLQEIKCGFDINVDDMFKLNKLGYEAVYTNYSTVRKGYSGVCVISKNKPLHVIQGFSDFNNDHMFNNEGRMLTLEYDSCYVVNVYTPNSKPDLSRLDFRVNEWDVQFRNFIEHLSKTKNVIVCGDLNVAPQEIDLSNPKANHNSHGFTLQERQSFHTLLKSAHLIDTFRHLNPHTIKYSWFSPFAKSRERNKGWRIDHILVSRKLASNLESSEILSEYFGSDHVPCVLDVSI</sequence>
<evidence type="ECO:0000256" key="4">
    <source>
        <dbReference type="ARBA" id="ARBA00022723"/>
    </source>
</evidence>
<evidence type="ECO:0000256" key="1">
    <source>
        <dbReference type="ARBA" id="ARBA00001936"/>
    </source>
</evidence>
<evidence type="ECO:0000313" key="8">
    <source>
        <dbReference type="EMBL" id="QHS90490.1"/>
    </source>
</evidence>
<dbReference type="InterPro" id="IPR004808">
    <property type="entry name" value="AP_endonuc_1"/>
</dbReference>
<evidence type="ECO:0000256" key="5">
    <source>
        <dbReference type="ARBA" id="ARBA00022801"/>
    </source>
</evidence>
<evidence type="ECO:0000256" key="3">
    <source>
        <dbReference type="ARBA" id="ARBA00007092"/>
    </source>
</evidence>
<keyword evidence="4" id="KW-0479">Metal-binding</keyword>
<dbReference type="GO" id="GO:0005634">
    <property type="term" value="C:nucleus"/>
    <property type="evidence" value="ECO:0007669"/>
    <property type="project" value="TreeGrafter"/>
</dbReference>
<dbReference type="GO" id="GO:0046872">
    <property type="term" value="F:metal ion binding"/>
    <property type="evidence" value="ECO:0007669"/>
    <property type="project" value="UniProtKB-KW"/>
</dbReference>
<dbReference type="PANTHER" id="PTHR22748:SF6">
    <property type="entry name" value="DNA-(APURINIC OR APYRIMIDINIC SITE) ENDONUCLEASE"/>
    <property type="match status" value="1"/>
</dbReference>
<dbReference type="Gene3D" id="3.60.10.10">
    <property type="entry name" value="Endonuclease/exonuclease/phosphatase"/>
    <property type="match status" value="1"/>
</dbReference>